<dbReference type="AlphaFoldDB" id="A0A9P6ADJ1"/>
<keyword evidence="1" id="KW-0812">Transmembrane</keyword>
<keyword evidence="1" id="KW-1133">Transmembrane helix</keyword>
<dbReference type="EMBL" id="MU129499">
    <property type="protein sequence ID" value="KAF9502966.1"/>
    <property type="molecule type" value="Genomic_DNA"/>
</dbReference>
<keyword evidence="3" id="KW-1185">Reference proteome</keyword>
<sequence>METADVTVVNIFGGSFFGNLITALCFGVLTIQAFSYYHAFPNDGRPLKLAVRLSLYVLEICIRRPLSVPFSGGLFMDIGSIPTCVHYSSLYIGGSLQITIILWLRGGRRGAYWVSHAHGPFLLSPMKSLHIHREFLIYQINTSCASVTVQTFFAHGVYSLSANLYVGVLVQVWCFFSSESVPVGTHLHMSQSTVTYCISMKLMLWRGAVTAIKAYASLYSLQQGHS</sequence>
<dbReference type="Proteomes" id="UP000886523">
    <property type="component" value="Unassembled WGS sequence"/>
</dbReference>
<accession>A0A9P6ADJ1</accession>
<reference evidence="2" key="1">
    <citation type="journal article" date="2020" name="Nat. Commun.">
        <title>Large-scale genome sequencing of mycorrhizal fungi provides insights into the early evolution of symbiotic traits.</title>
        <authorList>
            <person name="Miyauchi S."/>
            <person name="Kiss E."/>
            <person name="Kuo A."/>
            <person name="Drula E."/>
            <person name="Kohler A."/>
            <person name="Sanchez-Garcia M."/>
            <person name="Morin E."/>
            <person name="Andreopoulos B."/>
            <person name="Barry K.W."/>
            <person name="Bonito G."/>
            <person name="Buee M."/>
            <person name="Carver A."/>
            <person name="Chen C."/>
            <person name="Cichocki N."/>
            <person name="Clum A."/>
            <person name="Culley D."/>
            <person name="Crous P.W."/>
            <person name="Fauchery L."/>
            <person name="Girlanda M."/>
            <person name="Hayes R.D."/>
            <person name="Keri Z."/>
            <person name="LaButti K."/>
            <person name="Lipzen A."/>
            <person name="Lombard V."/>
            <person name="Magnuson J."/>
            <person name="Maillard F."/>
            <person name="Murat C."/>
            <person name="Nolan M."/>
            <person name="Ohm R.A."/>
            <person name="Pangilinan J."/>
            <person name="Pereira M.F."/>
            <person name="Perotto S."/>
            <person name="Peter M."/>
            <person name="Pfister S."/>
            <person name="Riley R."/>
            <person name="Sitrit Y."/>
            <person name="Stielow J.B."/>
            <person name="Szollosi G."/>
            <person name="Zifcakova L."/>
            <person name="Stursova M."/>
            <person name="Spatafora J.W."/>
            <person name="Tedersoo L."/>
            <person name="Vaario L.M."/>
            <person name="Yamada A."/>
            <person name="Yan M."/>
            <person name="Wang P."/>
            <person name="Xu J."/>
            <person name="Bruns T."/>
            <person name="Baldrian P."/>
            <person name="Vilgalys R."/>
            <person name="Dunand C."/>
            <person name="Henrissat B."/>
            <person name="Grigoriev I.V."/>
            <person name="Hibbett D."/>
            <person name="Nagy L.G."/>
            <person name="Martin F.M."/>
        </authorList>
    </citation>
    <scope>NUCLEOTIDE SEQUENCE</scope>
    <source>
        <strain evidence="2">UP504</strain>
    </source>
</reference>
<evidence type="ECO:0000256" key="1">
    <source>
        <dbReference type="SAM" id="Phobius"/>
    </source>
</evidence>
<gene>
    <name evidence="2" type="ORF">BS47DRAFT_1402893</name>
</gene>
<keyword evidence="1" id="KW-0472">Membrane</keyword>
<protein>
    <submittedName>
        <fullName evidence="2">Uncharacterized protein</fullName>
    </submittedName>
</protein>
<comment type="caution">
    <text evidence="2">The sequence shown here is derived from an EMBL/GenBank/DDBJ whole genome shotgun (WGS) entry which is preliminary data.</text>
</comment>
<dbReference type="OrthoDB" id="2535105at2759"/>
<name>A0A9P6ADJ1_9AGAM</name>
<feature type="transmembrane region" description="Helical" evidence="1">
    <location>
        <begin position="16"/>
        <end position="37"/>
    </location>
</feature>
<proteinExistence type="predicted"/>
<organism evidence="2 3">
    <name type="scientific">Hydnum rufescens UP504</name>
    <dbReference type="NCBI Taxonomy" id="1448309"/>
    <lineage>
        <taxon>Eukaryota</taxon>
        <taxon>Fungi</taxon>
        <taxon>Dikarya</taxon>
        <taxon>Basidiomycota</taxon>
        <taxon>Agaricomycotina</taxon>
        <taxon>Agaricomycetes</taxon>
        <taxon>Cantharellales</taxon>
        <taxon>Hydnaceae</taxon>
        <taxon>Hydnum</taxon>
    </lineage>
</organism>
<feature type="transmembrane region" description="Helical" evidence="1">
    <location>
        <begin position="86"/>
        <end position="104"/>
    </location>
</feature>
<evidence type="ECO:0000313" key="2">
    <source>
        <dbReference type="EMBL" id="KAF9502966.1"/>
    </source>
</evidence>
<evidence type="ECO:0000313" key="3">
    <source>
        <dbReference type="Proteomes" id="UP000886523"/>
    </source>
</evidence>